<dbReference type="PIRSF" id="PIRSF005539">
    <property type="entry name" value="Pept_S33_TRI_F1"/>
    <property type="match status" value="1"/>
</dbReference>
<dbReference type="PANTHER" id="PTHR43798">
    <property type="entry name" value="MONOACYLGLYCEROL LIPASE"/>
    <property type="match status" value="1"/>
</dbReference>
<evidence type="ECO:0000256" key="6">
    <source>
        <dbReference type="ARBA" id="ARBA00029605"/>
    </source>
</evidence>
<comment type="caution">
    <text evidence="9">The sequence shown here is derived from an EMBL/GenBank/DDBJ whole genome shotgun (WGS) entry which is preliminary data.</text>
</comment>
<dbReference type="InterPro" id="IPR002410">
    <property type="entry name" value="Peptidase_S33"/>
</dbReference>
<evidence type="ECO:0000256" key="4">
    <source>
        <dbReference type="ARBA" id="ARBA00021843"/>
    </source>
</evidence>
<dbReference type="InterPro" id="IPR050266">
    <property type="entry name" value="AB_hydrolase_sf"/>
</dbReference>
<protein>
    <recommendedName>
        <fullName evidence="4">Proline iminopeptidase</fullName>
        <ecNumber evidence="3">3.4.11.5</ecNumber>
    </recommendedName>
    <alternativeName>
        <fullName evidence="6">Prolyl aminopeptidase</fullName>
    </alternativeName>
</protein>
<evidence type="ECO:0000256" key="3">
    <source>
        <dbReference type="ARBA" id="ARBA00012568"/>
    </source>
</evidence>
<dbReference type="Pfam" id="PF00561">
    <property type="entry name" value="Abhydrolase_1"/>
    <property type="match status" value="1"/>
</dbReference>
<evidence type="ECO:0000256" key="5">
    <source>
        <dbReference type="ARBA" id="ARBA00022801"/>
    </source>
</evidence>
<dbReference type="Gene3D" id="3.40.50.1820">
    <property type="entry name" value="alpha/beta hydrolase"/>
    <property type="match status" value="1"/>
</dbReference>
<comment type="catalytic activity">
    <reaction evidence="1">
        <text>Release of N-terminal proline from a peptide.</text>
        <dbReference type="EC" id="3.4.11.5"/>
    </reaction>
</comment>
<dbReference type="EMBL" id="BSDI01000049">
    <property type="protein sequence ID" value="GLI01780.1"/>
    <property type="molecule type" value="Genomic_DNA"/>
</dbReference>
<comment type="similarity">
    <text evidence="2 7">Belongs to the peptidase S33 family.</text>
</comment>
<proteinExistence type="inferred from homology"/>
<keyword evidence="5 7" id="KW-0378">Hydrolase</keyword>
<dbReference type="InterPro" id="IPR005945">
    <property type="entry name" value="Pro_imino_pep"/>
</dbReference>
<accession>A0ABQ5R5W0</accession>
<dbReference type="RefSeq" id="WP_281903076.1">
    <property type="nucleotide sequence ID" value="NZ_BSDI01000049.1"/>
</dbReference>
<evidence type="ECO:0000256" key="1">
    <source>
        <dbReference type="ARBA" id="ARBA00001585"/>
    </source>
</evidence>
<dbReference type="Proteomes" id="UP001144280">
    <property type="component" value="Unassembled WGS sequence"/>
</dbReference>
<sequence length="291" mass="31854">MTIPFRGHETWYQVTGDLQADRAPLVVLHGGPGAGHDYCLPMRSLAEDGRAVVLYDQLGCGNSTHLPDADPGFWTVELWVEELANLVAALGIERRFHLLGQSWGGMLAAEYAVAHPDGLLSLSICDSPASNELWRSAAARLRGELPPDVQETLARHEAAGTLDSEEYLAAVRVYEQRHVCRLDPMPPELAATYAQMAADPTVYHTTNGPHEFSATGTFRDWTIVDRLPAITAPTLVIAGAYDEAAPEVWTPFVERIPGARSHVFPHSSHLPHLEEPEAFQAVVGAFLRTHD</sequence>
<dbReference type="SUPFAM" id="SSF53474">
    <property type="entry name" value="alpha/beta-Hydrolases"/>
    <property type="match status" value="1"/>
</dbReference>
<evidence type="ECO:0000256" key="7">
    <source>
        <dbReference type="PIRNR" id="PIRNR005539"/>
    </source>
</evidence>
<dbReference type="InterPro" id="IPR000073">
    <property type="entry name" value="AB_hydrolase_1"/>
</dbReference>
<organism evidence="9 10">
    <name type="scientific">Phytohabitans aurantiacus</name>
    <dbReference type="NCBI Taxonomy" id="3016789"/>
    <lineage>
        <taxon>Bacteria</taxon>
        <taxon>Bacillati</taxon>
        <taxon>Actinomycetota</taxon>
        <taxon>Actinomycetes</taxon>
        <taxon>Micromonosporales</taxon>
        <taxon>Micromonosporaceae</taxon>
    </lineage>
</organism>
<dbReference type="NCBIfam" id="TIGR01250">
    <property type="entry name" value="pro_imino_pep_2"/>
    <property type="match status" value="1"/>
</dbReference>
<dbReference type="InterPro" id="IPR029058">
    <property type="entry name" value="AB_hydrolase_fold"/>
</dbReference>
<feature type="domain" description="AB hydrolase-1" evidence="8">
    <location>
        <begin position="24"/>
        <end position="276"/>
    </location>
</feature>
<reference evidence="9" key="1">
    <citation type="submission" date="2022-12" db="EMBL/GenBank/DDBJ databases">
        <title>New Phytohabitans aurantiacus sp. RD004123 nov., an actinomycete isolated from soil.</title>
        <authorList>
            <person name="Triningsih D.W."/>
            <person name="Harunari E."/>
            <person name="Igarashi Y."/>
        </authorList>
    </citation>
    <scope>NUCLEOTIDE SEQUENCE</scope>
    <source>
        <strain evidence="9">RD004123</strain>
    </source>
</reference>
<evidence type="ECO:0000259" key="8">
    <source>
        <dbReference type="Pfam" id="PF00561"/>
    </source>
</evidence>
<evidence type="ECO:0000313" key="10">
    <source>
        <dbReference type="Proteomes" id="UP001144280"/>
    </source>
</evidence>
<evidence type="ECO:0000256" key="2">
    <source>
        <dbReference type="ARBA" id="ARBA00010088"/>
    </source>
</evidence>
<dbReference type="PRINTS" id="PR00793">
    <property type="entry name" value="PROAMNOPTASE"/>
</dbReference>
<gene>
    <name evidence="9" type="ORF">Pa4123_70560</name>
</gene>
<dbReference type="EC" id="3.4.11.5" evidence="3"/>
<keyword evidence="10" id="KW-1185">Reference proteome</keyword>
<name>A0ABQ5R5W0_9ACTN</name>
<evidence type="ECO:0000313" key="9">
    <source>
        <dbReference type="EMBL" id="GLI01780.1"/>
    </source>
</evidence>
<dbReference type="PANTHER" id="PTHR43798:SF33">
    <property type="entry name" value="HYDROLASE, PUTATIVE (AFU_ORTHOLOGUE AFUA_2G14860)-RELATED"/>
    <property type="match status" value="1"/>
</dbReference>